<dbReference type="Pfam" id="PF13377">
    <property type="entry name" value="Peripla_BP_3"/>
    <property type="match status" value="1"/>
</dbReference>
<dbReference type="InterPro" id="IPR046335">
    <property type="entry name" value="LacI/GalR-like_sensor"/>
</dbReference>
<dbReference type="Pfam" id="PF00356">
    <property type="entry name" value="LacI"/>
    <property type="match status" value="1"/>
</dbReference>
<protein>
    <submittedName>
        <fullName evidence="5">LacI family DNA-binding transcriptional regulator</fullName>
    </submittedName>
</protein>
<dbReference type="Gene3D" id="3.40.50.2300">
    <property type="match status" value="2"/>
</dbReference>
<dbReference type="PANTHER" id="PTHR30146:SF153">
    <property type="entry name" value="LACTOSE OPERON REPRESSOR"/>
    <property type="match status" value="1"/>
</dbReference>
<keyword evidence="3" id="KW-0804">Transcription</keyword>
<keyword evidence="2 5" id="KW-0238">DNA-binding</keyword>
<evidence type="ECO:0000259" key="4">
    <source>
        <dbReference type="PROSITE" id="PS50932"/>
    </source>
</evidence>
<dbReference type="CDD" id="cd01545">
    <property type="entry name" value="PBP1_SalR"/>
    <property type="match status" value="1"/>
</dbReference>
<dbReference type="RefSeq" id="WP_343888380.1">
    <property type="nucleotide sequence ID" value="NZ_BAAAEH010000008.1"/>
</dbReference>
<dbReference type="GO" id="GO:0003677">
    <property type="term" value="F:DNA binding"/>
    <property type="evidence" value="ECO:0007669"/>
    <property type="project" value="UniProtKB-KW"/>
</dbReference>
<comment type="caution">
    <text evidence="5">The sequence shown here is derived from an EMBL/GenBank/DDBJ whole genome shotgun (WGS) entry which is preliminary data.</text>
</comment>
<dbReference type="InterPro" id="IPR028082">
    <property type="entry name" value="Peripla_BP_I"/>
</dbReference>
<reference evidence="5 6" key="1">
    <citation type="submission" date="2024-05" db="EMBL/GenBank/DDBJ databases">
        <authorList>
            <person name="Liu Q."/>
            <person name="Xin Y.-H."/>
        </authorList>
    </citation>
    <scope>NUCLEOTIDE SEQUENCE [LARGE SCALE GENOMIC DNA]</scope>
    <source>
        <strain evidence="5 6">CGMCC 1.10181</strain>
    </source>
</reference>
<dbReference type="EMBL" id="JBDIME010000010">
    <property type="protein sequence ID" value="MEN2790569.1"/>
    <property type="molecule type" value="Genomic_DNA"/>
</dbReference>
<evidence type="ECO:0000256" key="3">
    <source>
        <dbReference type="ARBA" id="ARBA00023163"/>
    </source>
</evidence>
<dbReference type="InterPro" id="IPR000843">
    <property type="entry name" value="HTH_LacI"/>
</dbReference>
<dbReference type="CDD" id="cd01392">
    <property type="entry name" value="HTH_LacI"/>
    <property type="match status" value="1"/>
</dbReference>
<dbReference type="Proteomes" id="UP001419910">
    <property type="component" value="Unassembled WGS sequence"/>
</dbReference>
<keyword evidence="6" id="KW-1185">Reference proteome</keyword>
<evidence type="ECO:0000256" key="2">
    <source>
        <dbReference type="ARBA" id="ARBA00023125"/>
    </source>
</evidence>
<sequence length="335" mass="35945">MHAVAKHAGVSPMSVSNVINGRRVLPHTREAVLRAIADLDYKPNAAARALASASPVRIGLLYNSPESAFVSALLVGALDAATRFGAQLLIRRFEEHRTLSDILFDMVEGGANALILPAPYCEAASGTGLIERLNVPLIALCSGSELPDMSSVRVDDAAAARDMTNYLIGLGHRRIGFVRGAQNHIISRTRFEGYRLALLEHDLELDPDLVVDGDLTFDSGLGATEQLLSLRQPPTAIFASNDDMAAAIVSVAHRRDIRVPDQLSVAGFDDSPISRKIWPALTTVRQPIVDMTEIAVESLIEILGNPATKEPLATFTTYADYSLVIRGSTSAPGLC</sequence>
<dbReference type="SUPFAM" id="SSF47413">
    <property type="entry name" value="lambda repressor-like DNA-binding domains"/>
    <property type="match status" value="1"/>
</dbReference>
<dbReference type="PROSITE" id="PS50932">
    <property type="entry name" value="HTH_LACI_2"/>
    <property type="match status" value="1"/>
</dbReference>
<evidence type="ECO:0000313" key="5">
    <source>
        <dbReference type="EMBL" id="MEN2790569.1"/>
    </source>
</evidence>
<name>A0ABU9Y458_9SPHN</name>
<organism evidence="5 6">
    <name type="scientific">Sphingomonas oligophenolica</name>
    <dbReference type="NCBI Taxonomy" id="301154"/>
    <lineage>
        <taxon>Bacteria</taxon>
        <taxon>Pseudomonadati</taxon>
        <taxon>Pseudomonadota</taxon>
        <taxon>Alphaproteobacteria</taxon>
        <taxon>Sphingomonadales</taxon>
        <taxon>Sphingomonadaceae</taxon>
        <taxon>Sphingomonas</taxon>
    </lineage>
</organism>
<accession>A0ABU9Y458</accession>
<feature type="domain" description="HTH lacI-type" evidence="4">
    <location>
        <begin position="1"/>
        <end position="52"/>
    </location>
</feature>
<dbReference type="SUPFAM" id="SSF53822">
    <property type="entry name" value="Periplasmic binding protein-like I"/>
    <property type="match status" value="1"/>
</dbReference>
<proteinExistence type="predicted"/>
<evidence type="ECO:0000256" key="1">
    <source>
        <dbReference type="ARBA" id="ARBA00023015"/>
    </source>
</evidence>
<dbReference type="SMART" id="SM00354">
    <property type="entry name" value="HTH_LACI"/>
    <property type="match status" value="1"/>
</dbReference>
<gene>
    <name evidence="5" type="ORF">ABC974_13095</name>
</gene>
<dbReference type="Gene3D" id="1.10.260.40">
    <property type="entry name" value="lambda repressor-like DNA-binding domains"/>
    <property type="match status" value="1"/>
</dbReference>
<dbReference type="InterPro" id="IPR010982">
    <property type="entry name" value="Lambda_DNA-bd_dom_sf"/>
</dbReference>
<dbReference type="PANTHER" id="PTHR30146">
    <property type="entry name" value="LACI-RELATED TRANSCRIPTIONAL REPRESSOR"/>
    <property type="match status" value="1"/>
</dbReference>
<evidence type="ECO:0000313" key="6">
    <source>
        <dbReference type="Proteomes" id="UP001419910"/>
    </source>
</evidence>
<keyword evidence="1" id="KW-0805">Transcription regulation</keyword>